<proteinExistence type="inferred from homology"/>
<dbReference type="Gene3D" id="1.10.1420.10">
    <property type="match status" value="2"/>
</dbReference>
<dbReference type="Pfam" id="PF05190">
    <property type="entry name" value="MutS_IV"/>
    <property type="match status" value="1"/>
</dbReference>
<dbReference type="GO" id="GO:0032301">
    <property type="term" value="C:MutSalpha complex"/>
    <property type="evidence" value="ECO:0007669"/>
    <property type="project" value="TreeGrafter"/>
</dbReference>
<dbReference type="InterPro" id="IPR011184">
    <property type="entry name" value="DNA_mismatch_repair_Msh2"/>
</dbReference>
<dbReference type="InterPro" id="IPR000432">
    <property type="entry name" value="DNA_mismatch_repair_MutS_C"/>
</dbReference>
<evidence type="ECO:0000259" key="13">
    <source>
        <dbReference type="PROSITE" id="PS00486"/>
    </source>
</evidence>
<dbReference type="Pfam" id="PF05188">
    <property type="entry name" value="MutS_II"/>
    <property type="match status" value="1"/>
</dbReference>
<dbReference type="SMART" id="SM00534">
    <property type="entry name" value="MUTSac"/>
    <property type="match status" value="1"/>
</dbReference>
<dbReference type="AlphaFoldDB" id="A0AAV7GRL5"/>
<accession>A0AAV7GRL5</accession>
<dbReference type="GO" id="GO:0006298">
    <property type="term" value="P:mismatch repair"/>
    <property type="evidence" value="ECO:0007669"/>
    <property type="project" value="InterPro"/>
</dbReference>
<keyword evidence="5 12" id="KW-0227">DNA damage</keyword>
<dbReference type="PIRSF" id="PIRSF005813">
    <property type="entry name" value="MSH2"/>
    <property type="match status" value="1"/>
</dbReference>
<dbReference type="PANTHER" id="PTHR11361:SF35">
    <property type="entry name" value="DNA MISMATCH REPAIR PROTEIN MSH2"/>
    <property type="match status" value="1"/>
</dbReference>
<dbReference type="Gene3D" id="3.30.420.110">
    <property type="entry name" value="MutS, connector domain"/>
    <property type="match status" value="1"/>
</dbReference>
<evidence type="ECO:0000256" key="9">
    <source>
        <dbReference type="ARBA" id="ARBA00023242"/>
    </source>
</evidence>
<keyword evidence="7 12" id="KW-0238">DNA-binding</keyword>
<evidence type="ECO:0000256" key="5">
    <source>
        <dbReference type="ARBA" id="ARBA00022763"/>
    </source>
</evidence>
<keyword evidence="6" id="KW-0067">ATP-binding</keyword>
<name>A0AAV7GRL5_DENCH</name>
<evidence type="ECO:0000256" key="6">
    <source>
        <dbReference type="ARBA" id="ARBA00022840"/>
    </source>
</evidence>
<dbReference type="FunFam" id="3.30.420.110:FF:000002">
    <property type="entry name" value="DNA mismatch repair protein"/>
    <property type="match status" value="1"/>
</dbReference>
<dbReference type="SUPFAM" id="SSF53150">
    <property type="entry name" value="DNA repair protein MutS, domain II"/>
    <property type="match status" value="1"/>
</dbReference>
<feature type="domain" description="DNA mismatch repair proteins mutS family" evidence="13">
    <location>
        <begin position="871"/>
        <end position="887"/>
    </location>
</feature>
<dbReference type="GO" id="GO:0006312">
    <property type="term" value="P:mitotic recombination"/>
    <property type="evidence" value="ECO:0007669"/>
    <property type="project" value="TreeGrafter"/>
</dbReference>
<dbReference type="InterPro" id="IPR007860">
    <property type="entry name" value="DNA_mmatch_repair_MutS_con_dom"/>
</dbReference>
<evidence type="ECO:0000256" key="2">
    <source>
        <dbReference type="ARBA" id="ARBA00006271"/>
    </source>
</evidence>
<dbReference type="InterPro" id="IPR007695">
    <property type="entry name" value="DNA_mismatch_repair_MutS-lik_N"/>
</dbReference>
<dbReference type="InterPro" id="IPR036187">
    <property type="entry name" value="DNA_mismatch_repair_MutS_sf"/>
</dbReference>
<dbReference type="SUPFAM" id="SSF48334">
    <property type="entry name" value="DNA repair protein MutS, domain III"/>
    <property type="match status" value="1"/>
</dbReference>
<evidence type="ECO:0000256" key="8">
    <source>
        <dbReference type="ARBA" id="ARBA00023204"/>
    </source>
</evidence>
<comment type="subcellular location">
    <subcellularLocation>
        <location evidence="1">Nucleus</location>
    </subcellularLocation>
</comment>
<dbReference type="Gene3D" id="3.40.50.300">
    <property type="entry name" value="P-loop containing nucleotide triphosphate hydrolases"/>
    <property type="match status" value="1"/>
</dbReference>
<dbReference type="InterPro" id="IPR007696">
    <property type="entry name" value="DNA_mismatch_repair_MutS_core"/>
</dbReference>
<dbReference type="Pfam" id="PF00488">
    <property type="entry name" value="MutS_V"/>
    <property type="match status" value="2"/>
</dbReference>
<dbReference type="GO" id="GO:0030983">
    <property type="term" value="F:mismatched DNA binding"/>
    <property type="evidence" value="ECO:0007669"/>
    <property type="project" value="InterPro"/>
</dbReference>
<evidence type="ECO:0000313" key="15">
    <source>
        <dbReference type="Proteomes" id="UP000775213"/>
    </source>
</evidence>
<reference evidence="14 15" key="1">
    <citation type="journal article" date="2021" name="Hortic Res">
        <title>Chromosome-scale assembly of the Dendrobium chrysotoxum genome enhances the understanding of orchid evolution.</title>
        <authorList>
            <person name="Zhang Y."/>
            <person name="Zhang G.Q."/>
            <person name="Zhang D."/>
            <person name="Liu X.D."/>
            <person name="Xu X.Y."/>
            <person name="Sun W.H."/>
            <person name="Yu X."/>
            <person name="Zhu X."/>
            <person name="Wang Z.W."/>
            <person name="Zhao X."/>
            <person name="Zhong W.Y."/>
            <person name="Chen H."/>
            <person name="Yin W.L."/>
            <person name="Huang T."/>
            <person name="Niu S.C."/>
            <person name="Liu Z.J."/>
        </authorList>
    </citation>
    <scope>NUCLEOTIDE SEQUENCE [LARGE SCALE GENOMIC DNA]</scope>
    <source>
        <strain evidence="14">Lindl</strain>
    </source>
</reference>
<dbReference type="EMBL" id="JAGFBR010000011">
    <property type="protein sequence ID" value="KAH0458752.1"/>
    <property type="molecule type" value="Genomic_DNA"/>
</dbReference>
<comment type="function">
    <text evidence="12">Component of the post-replicative DNA mismatch repair system (MMR).</text>
</comment>
<dbReference type="PROSITE" id="PS00486">
    <property type="entry name" value="DNA_MISMATCH_REPAIR_2"/>
    <property type="match status" value="1"/>
</dbReference>
<evidence type="ECO:0000256" key="10">
    <source>
        <dbReference type="ARBA" id="ARBA00029795"/>
    </source>
</evidence>
<dbReference type="Proteomes" id="UP000775213">
    <property type="component" value="Unassembled WGS sequence"/>
</dbReference>
<keyword evidence="15" id="KW-1185">Reference proteome</keyword>
<keyword evidence="8 12" id="KW-0234">DNA repair</keyword>
<evidence type="ECO:0000313" key="14">
    <source>
        <dbReference type="EMBL" id="KAH0458752.1"/>
    </source>
</evidence>
<dbReference type="InterPro" id="IPR007861">
    <property type="entry name" value="DNA_mismatch_repair_MutS_clamp"/>
</dbReference>
<comment type="similarity">
    <text evidence="2 12">Belongs to the DNA mismatch repair MutS family.</text>
</comment>
<evidence type="ECO:0000256" key="1">
    <source>
        <dbReference type="ARBA" id="ARBA00004123"/>
    </source>
</evidence>
<dbReference type="FunFam" id="1.10.1420.10:FF:000003">
    <property type="entry name" value="DNA mismatch repair protein"/>
    <property type="match status" value="1"/>
</dbReference>
<keyword evidence="4 12" id="KW-0547">Nucleotide-binding</keyword>
<organism evidence="14 15">
    <name type="scientific">Dendrobium chrysotoxum</name>
    <name type="common">Orchid</name>
    <dbReference type="NCBI Taxonomy" id="161865"/>
    <lineage>
        <taxon>Eukaryota</taxon>
        <taxon>Viridiplantae</taxon>
        <taxon>Streptophyta</taxon>
        <taxon>Embryophyta</taxon>
        <taxon>Tracheophyta</taxon>
        <taxon>Spermatophyta</taxon>
        <taxon>Magnoliopsida</taxon>
        <taxon>Liliopsida</taxon>
        <taxon>Asparagales</taxon>
        <taxon>Orchidaceae</taxon>
        <taxon>Epidendroideae</taxon>
        <taxon>Malaxideae</taxon>
        <taxon>Dendrobiinae</taxon>
        <taxon>Dendrobium</taxon>
    </lineage>
</organism>
<dbReference type="SUPFAM" id="SSF52540">
    <property type="entry name" value="P-loop containing nucleoside triphosphate hydrolases"/>
    <property type="match status" value="2"/>
</dbReference>
<dbReference type="InterPro" id="IPR045076">
    <property type="entry name" value="MutS"/>
</dbReference>
<dbReference type="FunFam" id="3.40.1170.10:FF:000003">
    <property type="entry name" value="DNA mismatch repair protein"/>
    <property type="match status" value="1"/>
</dbReference>
<keyword evidence="9" id="KW-0539">Nucleus</keyword>
<dbReference type="InterPro" id="IPR027417">
    <property type="entry name" value="P-loop_NTPase"/>
</dbReference>
<protein>
    <recommendedName>
        <fullName evidence="11">DNA mismatch repair protein MSH2</fullName>
    </recommendedName>
    <alternativeName>
        <fullName evidence="3">DNA mismatch repair protein Msh2</fullName>
    </alternativeName>
    <alternativeName>
        <fullName evidence="10">MutS protein homolog 2</fullName>
    </alternativeName>
</protein>
<dbReference type="GO" id="GO:0005524">
    <property type="term" value="F:ATP binding"/>
    <property type="evidence" value="ECO:0007669"/>
    <property type="project" value="UniProtKB-KW"/>
</dbReference>
<evidence type="ECO:0000256" key="12">
    <source>
        <dbReference type="RuleBase" id="RU003756"/>
    </source>
</evidence>
<evidence type="ECO:0000256" key="3">
    <source>
        <dbReference type="ARBA" id="ARBA00019549"/>
    </source>
</evidence>
<dbReference type="GO" id="GO:0140664">
    <property type="term" value="F:ATP-dependent DNA damage sensor activity"/>
    <property type="evidence" value="ECO:0007669"/>
    <property type="project" value="InterPro"/>
</dbReference>
<dbReference type="SMART" id="SM00533">
    <property type="entry name" value="MUTSd"/>
    <property type="match status" value="1"/>
</dbReference>
<evidence type="ECO:0000256" key="7">
    <source>
        <dbReference type="ARBA" id="ARBA00023125"/>
    </source>
</evidence>
<comment type="caution">
    <text evidence="14">The sequence shown here is derived from an EMBL/GenBank/DDBJ whole genome shotgun (WGS) entry which is preliminary data.</text>
</comment>
<dbReference type="InterPro" id="IPR016151">
    <property type="entry name" value="DNA_mismatch_repair_MutS_N"/>
</dbReference>
<sequence length="1075" mass="121472">MDEEHSPDNNGKLLPDLKLGITLRAIDESSFLIRRLKIPFFHPLTSSFSDARQAQGFISFFKTLPNDARAVRFFDRKDYYTVHGENAGFIAKTYYRTTTALRQLGNTNDGISSVSVSRNMFENIARDLLLDRTDHTIEVYEGSGSNWRLTKAGTPGNIGSFEDVLFANNDMQDAPVTIALFPSLRENQRTVGLSYVDLTNQKLGLAEFLDDSQFTNVESVLVALGCKECLLPMESGKSIEFKNLHDVLSRCGVLLTERKKTEFKSRDLVQDLSRIIRGSVEPVRELLSEFQLALSALGALLSYVDLLADDCNYGTYTIQKYSLDRYMRLDSAAIRALNILESRTDANKNFSLLGLMNRTCTAGMGKRLLNRWLKQPLLDVDEVNFRLDMVQTFVDDVEVRQTLRQQLKRMPDIERLTHNLRKRAANLSPVIKLYQACNRLPYIKSALEHYEGQFSPLIRKKYICPLQHWLDKDQLNMFIDLVDTAVDVNHIESGEYMISPGYDEALALLKDKLDAVEQQIYNLHKETANDLDLSIDKSLKLEKGSQFGHVFRITKKEEQKVRKTLNTHFIVLETRKDGVKFTNTKLKKLGEQYQKILNEYTSRQKDLVLRVVDTSATFSMLPVPYVRPEITGSDEGDIILEGCRHPCVEAQDGVNFIPNDCNLVRGKSWLQIITGPNMGGKSTFIRQVGVNVLMAQIGCFVPCDRASVSFRDCIFARVGAGDCQSDGEIDGDIISRIQIGWMKRRIASGLCDRKVPLKLKGKFYKMVVRLAMLYGAKCWPLKEKHNIKLSVPEMRMLRWISGFTLRNRIRNGQICEKVGVAPVVDKIRESRLRWFCHIKWWPSDDSLRGVSTFMQEMLETASILKGATEKSLIIIDELGRGTSTYDGFGLAWAICEYLVQVTRAPTLFATHFHELTALSQGTFDDSSGMAAVGVANYHVGAHIDPSSRKLTMLYKVEPGACDQSFGIHVAEFANFPESVVALAKRKAAELENSAQTPITSDNFNEEPGAKRIQVCSSDDMATGAARARRFLEEFAKMPLDQMDVKQAMQNVSRLTCELEKDAAKNAWLKQLFLTS</sequence>
<dbReference type="Gene3D" id="3.40.1170.10">
    <property type="entry name" value="DNA repair protein MutS, domain I"/>
    <property type="match status" value="1"/>
</dbReference>
<dbReference type="Pfam" id="PF05192">
    <property type="entry name" value="MutS_III"/>
    <property type="match status" value="1"/>
</dbReference>
<evidence type="ECO:0000256" key="4">
    <source>
        <dbReference type="ARBA" id="ARBA00022741"/>
    </source>
</evidence>
<evidence type="ECO:0000256" key="11">
    <source>
        <dbReference type="ARBA" id="ARBA00073545"/>
    </source>
</evidence>
<dbReference type="InterPro" id="IPR036678">
    <property type="entry name" value="MutS_con_dom_sf"/>
</dbReference>
<dbReference type="Pfam" id="PF01624">
    <property type="entry name" value="MutS_I"/>
    <property type="match status" value="1"/>
</dbReference>
<dbReference type="PANTHER" id="PTHR11361">
    <property type="entry name" value="DNA MISMATCH REPAIR PROTEIN MUTS FAMILY MEMBER"/>
    <property type="match status" value="1"/>
</dbReference>
<gene>
    <name evidence="14" type="ORF">IEQ34_011566</name>
</gene>